<dbReference type="Proteomes" id="UP001604336">
    <property type="component" value="Unassembled WGS sequence"/>
</dbReference>
<protein>
    <submittedName>
        <fullName evidence="2">Uncharacterized protein</fullName>
    </submittedName>
</protein>
<dbReference type="AlphaFoldDB" id="A0ABD1RGB3"/>
<evidence type="ECO:0000313" key="2">
    <source>
        <dbReference type="EMBL" id="KAL2487156.1"/>
    </source>
</evidence>
<evidence type="ECO:0000256" key="1">
    <source>
        <dbReference type="SAM" id="MobiDB-lite"/>
    </source>
</evidence>
<accession>A0ABD1RGB3</accession>
<dbReference type="EMBL" id="JBFOLK010000009">
    <property type="protein sequence ID" value="KAL2487156.1"/>
    <property type="molecule type" value="Genomic_DNA"/>
</dbReference>
<reference evidence="3" key="1">
    <citation type="submission" date="2024-07" db="EMBL/GenBank/DDBJ databases">
        <title>Two chromosome-level genome assemblies of Korean endemic species Abeliophyllum distichum and Forsythia ovata (Oleaceae).</title>
        <authorList>
            <person name="Jang H."/>
        </authorList>
    </citation>
    <scope>NUCLEOTIDE SEQUENCE [LARGE SCALE GENOMIC DNA]</scope>
</reference>
<evidence type="ECO:0000313" key="3">
    <source>
        <dbReference type="Proteomes" id="UP001604336"/>
    </source>
</evidence>
<comment type="caution">
    <text evidence="2">The sequence shown here is derived from an EMBL/GenBank/DDBJ whole genome shotgun (WGS) entry which is preliminary data.</text>
</comment>
<proteinExistence type="predicted"/>
<organism evidence="2 3">
    <name type="scientific">Abeliophyllum distichum</name>
    <dbReference type="NCBI Taxonomy" id="126358"/>
    <lineage>
        <taxon>Eukaryota</taxon>
        <taxon>Viridiplantae</taxon>
        <taxon>Streptophyta</taxon>
        <taxon>Embryophyta</taxon>
        <taxon>Tracheophyta</taxon>
        <taxon>Spermatophyta</taxon>
        <taxon>Magnoliopsida</taxon>
        <taxon>eudicotyledons</taxon>
        <taxon>Gunneridae</taxon>
        <taxon>Pentapetalae</taxon>
        <taxon>asterids</taxon>
        <taxon>lamiids</taxon>
        <taxon>Lamiales</taxon>
        <taxon>Oleaceae</taxon>
        <taxon>Forsythieae</taxon>
        <taxon>Abeliophyllum</taxon>
    </lineage>
</organism>
<name>A0ABD1RGB3_9LAMI</name>
<gene>
    <name evidence="2" type="ORF">Adt_31912</name>
</gene>
<feature type="region of interest" description="Disordered" evidence="1">
    <location>
        <begin position="59"/>
        <end position="90"/>
    </location>
</feature>
<keyword evidence="3" id="KW-1185">Reference proteome</keyword>
<sequence>MSAGILYAYLNFVRSSSTIIEGTSIAAHLTTSALYGSSASLKPGVEAIGMASPVLPSTPRIGKTPSILGDTVGDASSPPNLVAPPSNTTRHFNKNKVFRKEFYITLGPHRRQEQKSRRR</sequence>